<dbReference type="SUPFAM" id="SSF46689">
    <property type="entry name" value="Homeodomain-like"/>
    <property type="match status" value="1"/>
</dbReference>
<dbReference type="RefSeq" id="WP_184085274.1">
    <property type="nucleotide sequence ID" value="NZ_JACHEK010000012.1"/>
</dbReference>
<dbReference type="GO" id="GO:0003700">
    <property type="term" value="F:DNA-binding transcription factor activity"/>
    <property type="evidence" value="ECO:0007669"/>
    <property type="project" value="TreeGrafter"/>
</dbReference>
<keyword evidence="4" id="KW-0804">Transcription</keyword>
<evidence type="ECO:0000256" key="4">
    <source>
        <dbReference type="ARBA" id="ARBA00023163"/>
    </source>
</evidence>
<accession>A0A841K9E1</accession>
<keyword evidence="1" id="KW-0678">Repressor</keyword>
<comment type="caution">
    <text evidence="7">The sequence shown here is derived from an EMBL/GenBank/DDBJ whole genome shotgun (WGS) entry which is preliminary data.</text>
</comment>
<dbReference type="GO" id="GO:0000976">
    <property type="term" value="F:transcription cis-regulatory region binding"/>
    <property type="evidence" value="ECO:0007669"/>
    <property type="project" value="TreeGrafter"/>
</dbReference>
<proteinExistence type="predicted"/>
<feature type="domain" description="HTH tetR-type" evidence="6">
    <location>
        <begin position="22"/>
        <end position="82"/>
    </location>
</feature>
<name>A0A841K9E1_9BACT</name>
<feature type="DNA-binding region" description="H-T-H motif" evidence="5">
    <location>
        <begin position="45"/>
        <end position="64"/>
    </location>
</feature>
<evidence type="ECO:0000256" key="1">
    <source>
        <dbReference type="ARBA" id="ARBA00022491"/>
    </source>
</evidence>
<evidence type="ECO:0000313" key="8">
    <source>
        <dbReference type="Proteomes" id="UP000538666"/>
    </source>
</evidence>
<dbReference type="Gene3D" id="1.10.357.10">
    <property type="entry name" value="Tetracycline Repressor, domain 2"/>
    <property type="match status" value="1"/>
</dbReference>
<dbReference type="AlphaFoldDB" id="A0A841K9E1"/>
<dbReference type="EMBL" id="JACHEK010000012">
    <property type="protein sequence ID" value="MBB6147168.1"/>
    <property type="molecule type" value="Genomic_DNA"/>
</dbReference>
<evidence type="ECO:0000256" key="5">
    <source>
        <dbReference type="PROSITE-ProRule" id="PRU00335"/>
    </source>
</evidence>
<dbReference type="PRINTS" id="PR00455">
    <property type="entry name" value="HTHTETR"/>
</dbReference>
<dbReference type="PANTHER" id="PTHR30055:SF234">
    <property type="entry name" value="HTH-TYPE TRANSCRIPTIONAL REGULATOR BETI"/>
    <property type="match status" value="1"/>
</dbReference>
<evidence type="ECO:0000256" key="3">
    <source>
        <dbReference type="ARBA" id="ARBA00023125"/>
    </source>
</evidence>
<evidence type="ECO:0000313" key="7">
    <source>
        <dbReference type="EMBL" id="MBB6147168.1"/>
    </source>
</evidence>
<evidence type="ECO:0000259" key="6">
    <source>
        <dbReference type="PROSITE" id="PS50977"/>
    </source>
</evidence>
<organism evidence="7 8">
    <name type="scientific">Silvibacterium bohemicum</name>
    <dbReference type="NCBI Taxonomy" id="1577686"/>
    <lineage>
        <taxon>Bacteria</taxon>
        <taxon>Pseudomonadati</taxon>
        <taxon>Acidobacteriota</taxon>
        <taxon>Terriglobia</taxon>
        <taxon>Terriglobales</taxon>
        <taxon>Acidobacteriaceae</taxon>
        <taxon>Silvibacterium</taxon>
    </lineage>
</organism>
<dbReference type="InterPro" id="IPR001647">
    <property type="entry name" value="HTH_TetR"/>
</dbReference>
<dbReference type="InterPro" id="IPR050109">
    <property type="entry name" value="HTH-type_TetR-like_transc_reg"/>
</dbReference>
<protein>
    <submittedName>
        <fullName evidence="7">AcrR family transcriptional regulator</fullName>
    </submittedName>
</protein>
<dbReference type="Pfam" id="PF13977">
    <property type="entry name" value="TetR_C_6"/>
    <property type="match status" value="1"/>
</dbReference>
<gene>
    <name evidence="7" type="ORF">HNQ77_005153</name>
</gene>
<keyword evidence="8" id="KW-1185">Reference proteome</keyword>
<dbReference type="InterPro" id="IPR039538">
    <property type="entry name" value="BetI_C"/>
</dbReference>
<dbReference type="PANTHER" id="PTHR30055">
    <property type="entry name" value="HTH-TYPE TRANSCRIPTIONAL REGULATOR RUTR"/>
    <property type="match status" value="1"/>
</dbReference>
<evidence type="ECO:0000256" key="2">
    <source>
        <dbReference type="ARBA" id="ARBA00023015"/>
    </source>
</evidence>
<reference evidence="7 8" key="1">
    <citation type="submission" date="2020-08" db="EMBL/GenBank/DDBJ databases">
        <title>Genomic Encyclopedia of Type Strains, Phase IV (KMG-IV): sequencing the most valuable type-strain genomes for metagenomic binning, comparative biology and taxonomic classification.</title>
        <authorList>
            <person name="Goeker M."/>
        </authorList>
    </citation>
    <scope>NUCLEOTIDE SEQUENCE [LARGE SCALE GENOMIC DNA]</scope>
    <source>
        <strain evidence="7 8">DSM 103733</strain>
    </source>
</reference>
<keyword evidence="2" id="KW-0805">Transcription regulation</keyword>
<dbReference type="Pfam" id="PF00440">
    <property type="entry name" value="TetR_N"/>
    <property type="match status" value="1"/>
</dbReference>
<dbReference type="PROSITE" id="PS50977">
    <property type="entry name" value="HTH_TETR_2"/>
    <property type="match status" value="1"/>
</dbReference>
<keyword evidence="3 5" id="KW-0238">DNA-binding</keyword>
<dbReference type="InterPro" id="IPR009057">
    <property type="entry name" value="Homeodomain-like_sf"/>
</dbReference>
<sequence>MTDSKNASGQLKTVFHKQKRGLITRQELLLSAREIFARDGFENARLEDIASNIGKTRGALYDNFENKEAVFYAIFEQNIERDKTELASLLARASTLEKRIQALIKYLIRVSQDRERVLLNLEFKLYAIRHPRKRQRFADLHDAICLEVFGPELRQLLQQLGRQSSRAKRMGSLAISGVMDGLVLGHLFDPEVLDSREVARHLKLCLSEILQMNLPAKKTT</sequence>
<dbReference type="Proteomes" id="UP000538666">
    <property type="component" value="Unassembled WGS sequence"/>
</dbReference>